<accession>A0A9P3GHB5</accession>
<protein>
    <submittedName>
        <fullName evidence="1">WD40 repeat domain-containing protein</fullName>
    </submittedName>
</protein>
<dbReference type="PANTHER" id="PTHR16220:SF0">
    <property type="entry name" value="WD REPEAT-CONTAINING PROTEIN WRAP73"/>
    <property type="match status" value="1"/>
</dbReference>
<dbReference type="EMBL" id="BPQB01000044">
    <property type="protein sequence ID" value="GJE94941.1"/>
    <property type="molecule type" value="Genomic_DNA"/>
</dbReference>
<dbReference type="Gene3D" id="2.130.10.10">
    <property type="entry name" value="YVTN repeat-like/Quinoprotein amine dehydrogenase"/>
    <property type="match status" value="1"/>
</dbReference>
<name>A0A9P3GHB5_9APHY</name>
<dbReference type="GO" id="GO:1990810">
    <property type="term" value="P:microtubule anchoring at mitotic spindle pole body"/>
    <property type="evidence" value="ECO:0007669"/>
    <property type="project" value="TreeGrafter"/>
</dbReference>
<proteinExistence type="predicted"/>
<dbReference type="InterPro" id="IPR015943">
    <property type="entry name" value="WD40/YVTN_repeat-like_dom_sf"/>
</dbReference>
<dbReference type="GO" id="GO:0005815">
    <property type="term" value="C:microtubule organizing center"/>
    <property type="evidence" value="ECO:0007669"/>
    <property type="project" value="TreeGrafter"/>
</dbReference>
<evidence type="ECO:0000313" key="2">
    <source>
        <dbReference type="Proteomes" id="UP000703269"/>
    </source>
</evidence>
<dbReference type="SMART" id="SM00320">
    <property type="entry name" value="WD40"/>
    <property type="match status" value="3"/>
</dbReference>
<comment type="caution">
    <text evidence="1">The sequence shown here is derived from an EMBL/GenBank/DDBJ whole genome shotgun (WGS) entry which is preliminary data.</text>
</comment>
<evidence type="ECO:0000313" key="1">
    <source>
        <dbReference type="EMBL" id="GJE94941.1"/>
    </source>
</evidence>
<dbReference type="InterPro" id="IPR001680">
    <property type="entry name" value="WD40_rpt"/>
</dbReference>
<dbReference type="SUPFAM" id="SSF82171">
    <property type="entry name" value="DPP6 N-terminal domain-like"/>
    <property type="match status" value="1"/>
</dbReference>
<dbReference type="GO" id="GO:1990811">
    <property type="term" value="C:MWP complex"/>
    <property type="evidence" value="ECO:0007669"/>
    <property type="project" value="TreeGrafter"/>
</dbReference>
<dbReference type="Proteomes" id="UP000703269">
    <property type="component" value="Unassembled WGS sequence"/>
</dbReference>
<keyword evidence="2" id="KW-1185">Reference proteome</keyword>
<dbReference type="PANTHER" id="PTHR16220">
    <property type="entry name" value="WD REPEAT PROTEIN 8-RELATED"/>
    <property type="match status" value="1"/>
</dbReference>
<reference evidence="1 2" key="1">
    <citation type="submission" date="2021-08" db="EMBL/GenBank/DDBJ databases">
        <title>Draft Genome Sequence of Phanerochaete sordida strain YK-624.</title>
        <authorList>
            <person name="Mori T."/>
            <person name="Dohra H."/>
            <person name="Suzuki T."/>
            <person name="Kawagishi H."/>
            <person name="Hirai H."/>
        </authorList>
    </citation>
    <scope>NUCLEOTIDE SEQUENCE [LARGE SCALE GENOMIC DNA]</scope>
    <source>
        <strain evidence="1 2">YK-624</strain>
    </source>
</reference>
<gene>
    <name evidence="1" type="ORF">PsYK624_111170</name>
</gene>
<organism evidence="1 2">
    <name type="scientific">Phanerochaete sordida</name>
    <dbReference type="NCBI Taxonomy" id="48140"/>
    <lineage>
        <taxon>Eukaryota</taxon>
        <taxon>Fungi</taxon>
        <taxon>Dikarya</taxon>
        <taxon>Basidiomycota</taxon>
        <taxon>Agaricomycotina</taxon>
        <taxon>Agaricomycetes</taxon>
        <taxon>Polyporales</taxon>
        <taxon>Phanerochaetaceae</taxon>
        <taxon>Phanerochaete</taxon>
    </lineage>
</organism>
<sequence length="493" mass="54417">MDFTEIYKQTAGLVAFSPGTHFLLTAVQDRVVIRRSDSFQIQRTWQIGESFNAPVMQLGVSQAHTKAPTRAELASAWITHAGWSCDSEYILAACTKIGVVEVFKLRDETWNARIDCGAEGLARAEWAPDGRSILCFSDWGLRVTIWSLLTGTATHIQFPIHPDRGYAFSRNGKYFMLGERHKSKDTLGVYDTSQSYRLVRHFPLPSSSLASMSLSPAGNVLAVWEGPLEYKVYIVTIAGDLLGTFSPEPDRGLGVRSVAWHPSGTYLAVSGWYDKIYILENLTWGPVAVLELQARIPAGVNVWREPTNWIDATQGHGFILYERVRSPWSLTITRPELSKAYPKSGAVQLSFNVSGTLLLARFESAPHVAHIFAFPTPQDARAHDAARGTPKLRAVLIHTAPVQSAAWNPVKPGVLALCTGAESMYVWRDEFVVTDEEGNDELQEVAECVGVPAQSFNAKDIRWSPDGKGLVLLSKETFCCAFEAEEDAPADEA</sequence>
<dbReference type="InterPro" id="IPR052778">
    <property type="entry name" value="Centrosome-WD_assoc"/>
</dbReference>
<dbReference type="OrthoDB" id="308690at2759"/>
<dbReference type="AlphaFoldDB" id="A0A9P3GHB5"/>
<dbReference type="Pfam" id="PF00400">
    <property type="entry name" value="WD40"/>
    <property type="match status" value="1"/>
</dbReference>